<evidence type="ECO:0000256" key="4">
    <source>
        <dbReference type="ARBA" id="ARBA00022980"/>
    </source>
</evidence>
<dbReference type="GO" id="GO:1990904">
    <property type="term" value="C:ribonucleoprotein complex"/>
    <property type="evidence" value="ECO:0007669"/>
    <property type="project" value="UniProtKB-KW"/>
</dbReference>
<dbReference type="InterPro" id="IPR018258">
    <property type="entry name" value="Ribosomal_bL21_CS"/>
</dbReference>
<evidence type="ECO:0000313" key="9">
    <source>
        <dbReference type="Proteomes" id="UP000319130"/>
    </source>
</evidence>
<dbReference type="AlphaFoldDB" id="A0A523VX11"/>
<dbReference type="Pfam" id="PF00829">
    <property type="entry name" value="Ribosomal_L21p"/>
    <property type="match status" value="1"/>
</dbReference>
<gene>
    <name evidence="6 8" type="primary">rplU</name>
    <name evidence="8" type="ORF">E3J48_08060</name>
</gene>
<evidence type="ECO:0000256" key="7">
    <source>
        <dbReference type="RuleBase" id="RU000562"/>
    </source>
</evidence>
<dbReference type="GO" id="GO:0003735">
    <property type="term" value="F:structural constituent of ribosome"/>
    <property type="evidence" value="ECO:0007669"/>
    <property type="project" value="InterPro"/>
</dbReference>
<comment type="function">
    <text evidence="6 7">This protein binds to 23S rRNA in the presence of protein L20.</text>
</comment>
<evidence type="ECO:0000256" key="2">
    <source>
        <dbReference type="ARBA" id="ARBA00022730"/>
    </source>
</evidence>
<dbReference type="InterPro" id="IPR036164">
    <property type="entry name" value="bL21-like_sf"/>
</dbReference>
<evidence type="ECO:0000256" key="5">
    <source>
        <dbReference type="ARBA" id="ARBA00023274"/>
    </source>
</evidence>
<evidence type="ECO:0000256" key="6">
    <source>
        <dbReference type="HAMAP-Rule" id="MF_01363"/>
    </source>
</evidence>
<sequence>MMAVIETGGKQYKVNPGSIIEVEKLPAGEGEEFILDKVLMIDEDGKTRFGNPWIEGARVIAEVLKHDKADKIIVYKFKRRKGYHRKLGHRQLITRVRIKEIQLEKTPERKKAS</sequence>
<comment type="similarity">
    <text evidence="1 6 7">Belongs to the bacterial ribosomal protein bL21 family.</text>
</comment>
<dbReference type="EMBL" id="SOIZ01000368">
    <property type="protein sequence ID" value="TET59300.1"/>
    <property type="molecule type" value="Genomic_DNA"/>
</dbReference>
<dbReference type="GO" id="GO:0005840">
    <property type="term" value="C:ribosome"/>
    <property type="evidence" value="ECO:0007669"/>
    <property type="project" value="UniProtKB-KW"/>
</dbReference>
<dbReference type="GO" id="GO:0019843">
    <property type="term" value="F:rRNA binding"/>
    <property type="evidence" value="ECO:0007669"/>
    <property type="project" value="UniProtKB-UniRule"/>
</dbReference>
<reference evidence="8 9" key="1">
    <citation type="submission" date="2019-03" db="EMBL/GenBank/DDBJ databases">
        <title>Metabolic potential of uncultured bacteria and archaea associated with petroleum seepage in deep-sea sediments.</title>
        <authorList>
            <person name="Dong X."/>
            <person name="Hubert C."/>
        </authorList>
    </citation>
    <scope>NUCLEOTIDE SEQUENCE [LARGE SCALE GENOMIC DNA]</scope>
    <source>
        <strain evidence="8">E29_bin52</strain>
    </source>
</reference>
<comment type="caution">
    <text evidence="8">The sequence shown here is derived from an EMBL/GenBank/DDBJ whole genome shotgun (WGS) entry which is preliminary data.</text>
</comment>
<dbReference type="PANTHER" id="PTHR21349">
    <property type="entry name" value="50S RIBOSOMAL PROTEIN L21"/>
    <property type="match status" value="1"/>
</dbReference>
<comment type="subunit">
    <text evidence="6">Part of the 50S ribosomal subunit. Contacts protein L20.</text>
</comment>
<dbReference type="SUPFAM" id="SSF141091">
    <property type="entry name" value="L21p-like"/>
    <property type="match status" value="1"/>
</dbReference>
<dbReference type="HAMAP" id="MF_01363">
    <property type="entry name" value="Ribosomal_bL21"/>
    <property type="match status" value="1"/>
</dbReference>
<accession>A0A523VX11</accession>
<evidence type="ECO:0000256" key="3">
    <source>
        <dbReference type="ARBA" id="ARBA00022884"/>
    </source>
</evidence>
<keyword evidence="3 6" id="KW-0694">RNA-binding</keyword>
<evidence type="ECO:0000256" key="1">
    <source>
        <dbReference type="ARBA" id="ARBA00008563"/>
    </source>
</evidence>
<dbReference type="InterPro" id="IPR028909">
    <property type="entry name" value="bL21-like"/>
</dbReference>
<dbReference type="NCBIfam" id="TIGR00061">
    <property type="entry name" value="L21"/>
    <property type="match status" value="1"/>
</dbReference>
<dbReference type="PANTHER" id="PTHR21349:SF0">
    <property type="entry name" value="LARGE RIBOSOMAL SUBUNIT PROTEIN BL21M"/>
    <property type="match status" value="1"/>
</dbReference>
<keyword evidence="4 6" id="KW-0689">Ribosomal protein</keyword>
<proteinExistence type="inferred from homology"/>
<dbReference type="GO" id="GO:0006412">
    <property type="term" value="P:translation"/>
    <property type="evidence" value="ECO:0007669"/>
    <property type="project" value="UniProtKB-UniRule"/>
</dbReference>
<dbReference type="Proteomes" id="UP000319130">
    <property type="component" value="Unassembled WGS sequence"/>
</dbReference>
<keyword evidence="2 6" id="KW-0699">rRNA-binding</keyword>
<evidence type="ECO:0000313" key="8">
    <source>
        <dbReference type="EMBL" id="TET59300.1"/>
    </source>
</evidence>
<protein>
    <recommendedName>
        <fullName evidence="6">Large ribosomal subunit protein bL21</fullName>
    </recommendedName>
</protein>
<name>A0A523VX11_UNCAE</name>
<organism evidence="8 9">
    <name type="scientific">Aerophobetes bacterium</name>
    <dbReference type="NCBI Taxonomy" id="2030807"/>
    <lineage>
        <taxon>Bacteria</taxon>
        <taxon>Candidatus Aerophobota</taxon>
    </lineage>
</organism>
<dbReference type="PROSITE" id="PS01169">
    <property type="entry name" value="RIBOSOMAL_L21"/>
    <property type="match status" value="1"/>
</dbReference>
<keyword evidence="5 6" id="KW-0687">Ribonucleoprotein</keyword>
<dbReference type="InterPro" id="IPR001787">
    <property type="entry name" value="Ribosomal_bL21"/>
</dbReference>
<dbReference type="GO" id="GO:0005737">
    <property type="term" value="C:cytoplasm"/>
    <property type="evidence" value="ECO:0007669"/>
    <property type="project" value="UniProtKB-ARBA"/>
</dbReference>